<feature type="binding site" evidence="9">
    <location>
        <position position="91"/>
    </location>
    <ligand>
        <name>Mg(2+)</name>
        <dbReference type="ChEBI" id="CHEBI:18420"/>
    </ligand>
</feature>
<feature type="binding site" evidence="9">
    <location>
        <begin position="187"/>
        <end position="188"/>
    </location>
    <ligand>
        <name>2-[(2R,5Z)-2-carboxy-4-methylthiazol-5(2H)-ylidene]ethyl phosphate</name>
        <dbReference type="ChEBI" id="CHEBI:62899"/>
    </ligand>
</feature>
<evidence type="ECO:0000256" key="2">
    <source>
        <dbReference type="ARBA" id="ARBA00022679"/>
    </source>
</evidence>
<evidence type="ECO:0000259" key="12">
    <source>
        <dbReference type="Pfam" id="PF02581"/>
    </source>
</evidence>
<dbReference type="InterPro" id="IPR034291">
    <property type="entry name" value="TMP_synthase"/>
</dbReference>
<dbReference type="CDD" id="cd00564">
    <property type="entry name" value="TMP_TenI"/>
    <property type="match status" value="1"/>
</dbReference>
<reference evidence="13" key="1">
    <citation type="submission" date="2022-01" db="EMBL/GenBank/DDBJ databases">
        <authorList>
            <person name="Jo J.-H."/>
            <person name="Im W.-T."/>
        </authorList>
    </citation>
    <scope>NUCLEOTIDE SEQUENCE</scope>
    <source>
        <strain evidence="13">NA20</strain>
    </source>
</reference>
<comment type="function">
    <text evidence="9">Condenses 4-methyl-5-(beta-hydroxyethyl)thiazole monophosphate (THZ-P) and 2-methyl-4-amino-5-hydroxymethyl pyrimidine pyrophosphate (HMP-PP) to form thiamine monophosphate (TMP).</text>
</comment>
<dbReference type="EC" id="2.5.1.3" evidence="9"/>
<evidence type="ECO:0000256" key="8">
    <source>
        <dbReference type="ARBA" id="ARBA00047883"/>
    </source>
</evidence>
<dbReference type="SUPFAM" id="SSF51391">
    <property type="entry name" value="Thiamin phosphate synthase"/>
    <property type="match status" value="1"/>
</dbReference>
<keyword evidence="5 9" id="KW-0784">Thiamine biosynthesis</keyword>
<evidence type="ECO:0000256" key="6">
    <source>
        <dbReference type="ARBA" id="ARBA00047334"/>
    </source>
</evidence>
<comment type="catalytic activity">
    <reaction evidence="6 9 10">
        <text>4-methyl-5-(2-phosphooxyethyl)-thiazole + 4-amino-2-methyl-5-(diphosphooxymethyl)pyrimidine + H(+) = thiamine phosphate + diphosphate</text>
        <dbReference type="Rhea" id="RHEA:22328"/>
        <dbReference type="ChEBI" id="CHEBI:15378"/>
        <dbReference type="ChEBI" id="CHEBI:33019"/>
        <dbReference type="ChEBI" id="CHEBI:37575"/>
        <dbReference type="ChEBI" id="CHEBI:57841"/>
        <dbReference type="ChEBI" id="CHEBI:58296"/>
        <dbReference type="EC" id="2.5.1.3"/>
    </reaction>
</comment>
<feature type="binding site" evidence="9">
    <location>
        <begin position="39"/>
        <end position="43"/>
    </location>
    <ligand>
        <name>4-amino-2-methyl-5-(diphosphooxymethyl)pyrimidine</name>
        <dbReference type="ChEBI" id="CHEBI:57841"/>
    </ligand>
</feature>
<evidence type="ECO:0000256" key="11">
    <source>
        <dbReference type="RuleBase" id="RU004253"/>
    </source>
</evidence>
<feature type="binding site" evidence="9">
    <location>
        <position position="110"/>
    </location>
    <ligand>
        <name>4-amino-2-methyl-5-(diphosphooxymethyl)pyrimidine</name>
        <dbReference type="ChEBI" id="CHEBI:57841"/>
    </ligand>
</feature>
<comment type="similarity">
    <text evidence="9 10">Belongs to the thiamine-phosphate synthase family.</text>
</comment>
<feature type="binding site" evidence="9">
    <location>
        <position position="72"/>
    </location>
    <ligand>
        <name>Mg(2+)</name>
        <dbReference type="ChEBI" id="CHEBI:18420"/>
    </ligand>
</feature>
<dbReference type="InterPro" id="IPR013785">
    <property type="entry name" value="Aldolase_TIM"/>
</dbReference>
<name>A0ABS9KTS6_9BACT</name>
<evidence type="ECO:0000256" key="4">
    <source>
        <dbReference type="ARBA" id="ARBA00022842"/>
    </source>
</evidence>
<comment type="cofactor">
    <cofactor evidence="9">
        <name>Mg(2+)</name>
        <dbReference type="ChEBI" id="CHEBI:18420"/>
    </cofactor>
    <text evidence="9">Binds 1 Mg(2+) ion per subunit.</text>
</comment>
<dbReference type="PANTHER" id="PTHR20857:SF23">
    <property type="entry name" value="THIAMINE BIOSYNTHETIC BIFUNCTIONAL ENZYME"/>
    <property type="match status" value="1"/>
</dbReference>
<feature type="domain" description="Thiamine phosphate synthase/TenI" evidence="12">
    <location>
        <begin position="9"/>
        <end position="190"/>
    </location>
</feature>
<evidence type="ECO:0000313" key="14">
    <source>
        <dbReference type="Proteomes" id="UP001165367"/>
    </source>
</evidence>
<evidence type="ECO:0000313" key="13">
    <source>
        <dbReference type="EMBL" id="MCG2615736.1"/>
    </source>
</evidence>
<evidence type="ECO:0000256" key="9">
    <source>
        <dbReference type="HAMAP-Rule" id="MF_00097"/>
    </source>
</evidence>
<evidence type="ECO:0000256" key="3">
    <source>
        <dbReference type="ARBA" id="ARBA00022723"/>
    </source>
</evidence>
<dbReference type="PANTHER" id="PTHR20857">
    <property type="entry name" value="THIAMINE-PHOSPHATE PYROPHOSPHORYLASE"/>
    <property type="match status" value="1"/>
</dbReference>
<dbReference type="InterPro" id="IPR022998">
    <property type="entry name" value="ThiamineP_synth_TenI"/>
</dbReference>
<comment type="catalytic activity">
    <reaction evidence="7 9 10">
        <text>2-(2-carboxy-4-methylthiazol-5-yl)ethyl phosphate + 4-amino-2-methyl-5-(diphosphooxymethyl)pyrimidine + 2 H(+) = thiamine phosphate + CO2 + diphosphate</text>
        <dbReference type="Rhea" id="RHEA:47848"/>
        <dbReference type="ChEBI" id="CHEBI:15378"/>
        <dbReference type="ChEBI" id="CHEBI:16526"/>
        <dbReference type="ChEBI" id="CHEBI:33019"/>
        <dbReference type="ChEBI" id="CHEBI:37575"/>
        <dbReference type="ChEBI" id="CHEBI:57841"/>
        <dbReference type="ChEBI" id="CHEBI:62890"/>
        <dbReference type="EC" id="2.5.1.3"/>
    </reaction>
</comment>
<evidence type="ECO:0000256" key="10">
    <source>
        <dbReference type="RuleBase" id="RU003826"/>
    </source>
</evidence>
<keyword evidence="3 9" id="KW-0479">Metal-binding</keyword>
<feature type="binding site" evidence="9">
    <location>
        <begin position="136"/>
        <end position="138"/>
    </location>
    <ligand>
        <name>2-[(2R,5Z)-2-carboxy-4-methylthiazol-5(2H)-ylidene]ethyl phosphate</name>
        <dbReference type="ChEBI" id="CHEBI:62899"/>
    </ligand>
</feature>
<organism evidence="13 14">
    <name type="scientific">Terrimonas ginsenosidimutans</name>
    <dbReference type="NCBI Taxonomy" id="2908004"/>
    <lineage>
        <taxon>Bacteria</taxon>
        <taxon>Pseudomonadati</taxon>
        <taxon>Bacteroidota</taxon>
        <taxon>Chitinophagia</taxon>
        <taxon>Chitinophagales</taxon>
        <taxon>Chitinophagaceae</taxon>
        <taxon>Terrimonas</taxon>
    </lineage>
</organism>
<feature type="binding site" evidence="9">
    <location>
        <position position="139"/>
    </location>
    <ligand>
        <name>4-amino-2-methyl-5-(diphosphooxymethyl)pyrimidine</name>
        <dbReference type="ChEBI" id="CHEBI:57841"/>
    </ligand>
</feature>
<dbReference type="GO" id="GO:0004789">
    <property type="term" value="F:thiamine-phosphate diphosphorylase activity"/>
    <property type="evidence" value="ECO:0007669"/>
    <property type="project" value="UniProtKB-EC"/>
</dbReference>
<dbReference type="InterPro" id="IPR036206">
    <property type="entry name" value="ThiamineP_synth_sf"/>
</dbReference>
<evidence type="ECO:0000256" key="5">
    <source>
        <dbReference type="ARBA" id="ARBA00022977"/>
    </source>
</evidence>
<sequence length="213" mass="23238">MHSLFPFDLYLVLSSDGCAGRDFLQVAEQAIRGGVDVIQIREKDLPFNEYVYRSLKLKSVTDRYNVPLIINDDVEVMLATNAYGIHVGNSDASPIDIRKDHEDAFVIGYSIEHLDQVQSGKALVSDYIAASPVFNTGTKTNTIIEWGLDGVAAIRRLSDKPLVAIGSMNRSNAGDVIRAGADCISVVSAICASDDPWEAALTIKKEITHAKKI</sequence>
<dbReference type="Pfam" id="PF02581">
    <property type="entry name" value="TMP-TENI"/>
    <property type="match status" value="1"/>
</dbReference>
<keyword evidence="4 9" id="KW-0460">Magnesium</keyword>
<proteinExistence type="inferred from homology"/>
<keyword evidence="14" id="KW-1185">Reference proteome</keyword>
<accession>A0ABS9KTS6</accession>
<keyword evidence="2 9" id="KW-0808">Transferase</keyword>
<comment type="catalytic activity">
    <reaction evidence="8 9 10">
        <text>2-[(2R,5Z)-2-carboxy-4-methylthiazol-5(2H)-ylidene]ethyl phosphate + 4-amino-2-methyl-5-(diphosphooxymethyl)pyrimidine + 2 H(+) = thiamine phosphate + CO2 + diphosphate</text>
        <dbReference type="Rhea" id="RHEA:47844"/>
        <dbReference type="ChEBI" id="CHEBI:15378"/>
        <dbReference type="ChEBI" id="CHEBI:16526"/>
        <dbReference type="ChEBI" id="CHEBI:33019"/>
        <dbReference type="ChEBI" id="CHEBI:37575"/>
        <dbReference type="ChEBI" id="CHEBI:57841"/>
        <dbReference type="ChEBI" id="CHEBI:62899"/>
        <dbReference type="EC" id="2.5.1.3"/>
    </reaction>
</comment>
<dbReference type="RefSeq" id="WP_237873831.1">
    <property type="nucleotide sequence ID" value="NZ_JAKLTR010000010.1"/>
</dbReference>
<dbReference type="NCBIfam" id="TIGR00693">
    <property type="entry name" value="thiE"/>
    <property type="match status" value="1"/>
</dbReference>
<dbReference type="HAMAP" id="MF_00097">
    <property type="entry name" value="TMP_synthase"/>
    <property type="match status" value="1"/>
</dbReference>
<dbReference type="EMBL" id="JAKLTR010000010">
    <property type="protein sequence ID" value="MCG2615736.1"/>
    <property type="molecule type" value="Genomic_DNA"/>
</dbReference>
<comment type="caution">
    <text evidence="9">Lacks conserved residue(s) required for the propagation of feature annotation.</text>
</comment>
<dbReference type="Proteomes" id="UP001165367">
    <property type="component" value="Unassembled WGS sequence"/>
</dbReference>
<feature type="binding site" evidence="9">
    <location>
        <position position="71"/>
    </location>
    <ligand>
        <name>4-amino-2-methyl-5-(diphosphooxymethyl)pyrimidine</name>
        <dbReference type="ChEBI" id="CHEBI:57841"/>
    </ligand>
</feature>
<evidence type="ECO:0000256" key="1">
    <source>
        <dbReference type="ARBA" id="ARBA00005165"/>
    </source>
</evidence>
<comment type="pathway">
    <text evidence="1 9 11">Cofactor biosynthesis; thiamine diphosphate biosynthesis; thiamine phosphate from 4-amino-2-methyl-5-diphosphomethylpyrimidine and 4-methyl-5-(2-phosphoethyl)-thiazole: step 1/1.</text>
</comment>
<dbReference type="Gene3D" id="3.20.20.70">
    <property type="entry name" value="Aldolase class I"/>
    <property type="match status" value="1"/>
</dbReference>
<comment type="caution">
    <text evidence="13">The sequence shown here is derived from an EMBL/GenBank/DDBJ whole genome shotgun (WGS) entry which is preliminary data.</text>
</comment>
<protein>
    <recommendedName>
        <fullName evidence="9">Thiamine-phosphate synthase</fullName>
        <shortName evidence="9">TP synthase</shortName>
        <shortName evidence="9">TPS</shortName>
        <ecNumber evidence="9">2.5.1.3</ecNumber>
    </recommendedName>
    <alternativeName>
        <fullName evidence="9">Thiamine-phosphate pyrophosphorylase</fullName>
        <shortName evidence="9">TMP pyrophosphorylase</shortName>
        <shortName evidence="9">TMP-PPase</shortName>
    </alternativeName>
</protein>
<evidence type="ECO:0000256" key="7">
    <source>
        <dbReference type="ARBA" id="ARBA00047851"/>
    </source>
</evidence>
<gene>
    <name evidence="9 13" type="primary">thiE</name>
    <name evidence="13" type="ORF">LZZ85_15660</name>
</gene>